<proteinExistence type="predicted"/>
<dbReference type="EC" id="6.1.1.19" evidence="2"/>
<dbReference type="GO" id="GO:0006420">
    <property type="term" value="P:arginyl-tRNA aminoacylation"/>
    <property type="evidence" value="ECO:0007669"/>
    <property type="project" value="InterPro"/>
</dbReference>
<evidence type="ECO:0000313" key="2">
    <source>
        <dbReference type="EMBL" id="EJW92798.1"/>
    </source>
</evidence>
<dbReference type="SUPFAM" id="SSF55190">
    <property type="entry name" value="Arginyl-tRNA synthetase (ArgRS), N-terminal 'additional' domain"/>
    <property type="match status" value="1"/>
</dbReference>
<dbReference type="GO" id="GO:0004814">
    <property type="term" value="F:arginine-tRNA ligase activity"/>
    <property type="evidence" value="ECO:0007669"/>
    <property type="project" value="UniProtKB-EC"/>
</dbReference>
<feature type="domain" description="Arginyl tRNA synthetase N-terminal" evidence="1">
    <location>
        <begin position="10"/>
        <end position="99"/>
    </location>
</feature>
<dbReference type="PANTHER" id="PTHR11956:SF5">
    <property type="entry name" value="ARGININE--TRNA LIGASE, CYTOPLASMIC"/>
    <property type="match status" value="1"/>
</dbReference>
<feature type="non-terminal residue" evidence="2">
    <location>
        <position position="131"/>
    </location>
</feature>
<dbReference type="InterPro" id="IPR005148">
    <property type="entry name" value="Arg-tRNA-synth_N"/>
</dbReference>
<dbReference type="GO" id="GO:0005524">
    <property type="term" value="F:ATP binding"/>
    <property type="evidence" value="ECO:0007669"/>
    <property type="project" value="InterPro"/>
</dbReference>
<keyword evidence="2" id="KW-0436">Ligase</keyword>
<dbReference type="PANTHER" id="PTHR11956">
    <property type="entry name" value="ARGINYL-TRNA SYNTHETASE"/>
    <property type="match status" value="1"/>
</dbReference>
<dbReference type="GO" id="GO:0005737">
    <property type="term" value="C:cytoplasm"/>
    <property type="evidence" value="ECO:0007669"/>
    <property type="project" value="InterPro"/>
</dbReference>
<gene>
    <name evidence="2" type="ORF">EVA_19095</name>
</gene>
<comment type="caution">
    <text evidence="2">The sequence shown here is derived from an EMBL/GenBank/DDBJ whole genome shotgun (WGS) entry which is preliminary data.</text>
</comment>
<dbReference type="AlphaFoldDB" id="J9FEF6"/>
<accession>J9FEF6</accession>
<protein>
    <submittedName>
        <fullName evidence="2">Protein containing Arginyl tRNA synthetase, class Ic</fullName>
        <ecNumber evidence="2">6.1.1.19</ecNumber>
    </submittedName>
</protein>
<dbReference type="InterPro" id="IPR001278">
    <property type="entry name" value="Arg-tRNA-ligase"/>
</dbReference>
<dbReference type="InterPro" id="IPR036695">
    <property type="entry name" value="Arg-tRNA-synth_N_sf"/>
</dbReference>
<dbReference type="Pfam" id="PF03485">
    <property type="entry name" value="Arg_tRNA_synt_N"/>
    <property type="match status" value="1"/>
</dbReference>
<evidence type="ECO:0000259" key="1">
    <source>
        <dbReference type="SMART" id="SM01016"/>
    </source>
</evidence>
<dbReference type="Gene3D" id="3.30.1360.70">
    <property type="entry name" value="Arginyl tRNA synthetase N-terminal domain"/>
    <property type="match status" value="1"/>
</dbReference>
<dbReference type="EMBL" id="AMCI01007336">
    <property type="protein sequence ID" value="EJW92798.1"/>
    <property type="molecule type" value="Genomic_DNA"/>
</dbReference>
<reference evidence="2" key="1">
    <citation type="journal article" date="2012" name="PLoS ONE">
        <title>Gene sets for utilization of primary and secondary nutrition supplies in the distal gut of endangered iberian lynx.</title>
        <authorList>
            <person name="Alcaide M."/>
            <person name="Messina E."/>
            <person name="Richter M."/>
            <person name="Bargiela R."/>
            <person name="Peplies J."/>
            <person name="Huws S.A."/>
            <person name="Newbold C.J."/>
            <person name="Golyshin P.N."/>
            <person name="Simon M.A."/>
            <person name="Lopez G."/>
            <person name="Yakimov M.M."/>
            <person name="Ferrer M."/>
        </authorList>
    </citation>
    <scope>NUCLEOTIDE SEQUENCE</scope>
</reference>
<sequence>MANLIEKAKEQINEILIKAYEKSVENGQLPAGAELKGTVEIPKATQNGDYAANHAMTGAKALRMAPRKIAEALAENAELDGTWFTSIEVAGPGFINFRLSDKWYADVMTAVNNEGLDYGRVNVGESRKLMV</sequence>
<keyword evidence="2" id="KW-0030">Aminoacyl-tRNA synthetase</keyword>
<name>J9FEF6_9ZZZZ</name>
<dbReference type="SMART" id="SM01016">
    <property type="entry name" value="Arg_tRNA_synt_N"/>
    <property type="match status" value="1"/>
</dbReference>
<organism evidence="2">
    <name type="scientific">gut metagenome</name>
    <dbReference type="NCBI Taxonomy" id="749906"/>
    <lineage>
        <taxon>unclassified sequences</taxon>
        <taxon>metagenomes</taxon>
        <taxon>organismal metagenomes</taxon>
    </lineage>
</organism>